<dbReference type="AlphaFoldDB" id="A0A418PNU0"/>
<proteinExistence type="predicted"/>
<sequence>MAPPQYQVVKDLLEEDGKVIGYRTRYSIYTKLGLSTQIGNLIQIGKNEVRPEFKRGKYKISFFASAKA</sequence>
<evidence type="ECO:0000313" key="2">
    <source>
        <dbReference type="Proteomes" id="UP000283522"/>
    </source>
</evidence>
<keyword evidence="2" id="KW-1185">Reference proteome</keyword>
<dbReference type="RefSeq" id="WP_119479019.1">
    <property type="nucleotide sequence ID" value="NZ_QXML01000009.1"/>
</dbReference>
<name>A0A418PNU0_9BACT</name>
<accession>A0A418PNU0</accession>
<dbReference type="Proteomes" id="UP000283522">
    <property type="component" value="Unassembled WGS sequence"/>
</dbReference>
<dbReference type="OrthoDB" id="9798200at2"/>
<gene>
    <name evidence="1" type="ORF">D0X99_16820</name>
</gene>
<organism evidence="1 2">
    <name type="scientific">Algoriphagus lacus</name>
    <dbReference type="NCBI Taxonomy" id="2056311"/>
    <lineage>
        <taxon>Bacteria</taxon>
        <taxon>Pseudomonadati</taxon>
        <taxon>Bacteroidota</taxon>
        <taxon>Cytophagia</taxon>
        <taxon>Cytophagales</taxon>
        <taxon>Cyclobacteriaceae</taxon>
        <taxon>Algoriphagus</taxon>
    </lineage>
</organism>
<reference evidence="1 2" key="1">
    <citation type="submission" date="2018-09" db="EMBL/GenBank/DDBJ databases">
        <authorList>
            <person name="Wang X."/>
            <person name="Du Z."/>
        </authorList>
    </citation>
    <scope>NUCLEOTIDE SEQUENCE [LARGE SCALE GENOMIC DNA]</scope>
    <source>
        <strain evidence="1 2">N3</strain>
    </source>
</reference>
<protein>
    <submittedName>
        <fullName evidence="1">Uncharacterized protein</fullName>
    </submittedName>
</protein>
<dbReference type="EMBL" id="QXML01000009">
    <property type="protein sequence ID" value="RIW13433.1"/>
    <property type="molecule type" value="Genomic_DNA"/>
</dbReference>
<evidence type="ECO:0000313" key="1">
    <source>
        <dbReference type="EMBL" id="RIW13433.1"/>
    </source>
</evidence>
<comment type="caution">
    <text evidence="1">The sequence shown here is derived from an EMBL/GenBank/DDBJ whole genome shotgun (WGS) entry which is preliminary data.</text>
</comment>